<gene>
    <name evidence="2" type="ORF">SAMN02745823_01973</name>
</gene>
<dbReference type="PROSITE" id="PS51257">
    <property type="entry name" value="PROKAR_LIPOPROTEIN"/>
    <property type="match status" value="1"/>
</dbReference>
<protein>
    <recommendedName>
        <fullName evidence="4">Lipoprotein</fullName>
    </recommendedName>
</protein>
<organism evidence="2 3">
    <name type="scientific">Sporobacter termitidis DSM 10068</name>
    <dbReference type="NCBI Taxonomy" id="1123282"/>
    <lineage>
        <taxon>Bacteria</taxon>
        <taxon>Bacillati</taxon>
        <taxon>Bacillota</taxon>
        <taxon>Clostridia</taxon>
        <taxon>Eubacteriales</taxon>
        <taxon>Oscillospiraceae</taxon>
        <taxon>Sporobacter</taxon>
    </lineage>
</organism>
<dbReference type="Proteomes" id="UP000183995">
    <property type="component" value="Unassembled WGS sequence"/>
</dbReference>
<evidence type="ECO:0000256" key="1">
    <source>
        <dbReference type="SAM" id="SignalP"/>
    </source>
</evidence>
<dbReference type="EMBL" id="FQXV01000006">
    <property type="protein sequence ID" value="SHI02394.1"/>
    <property type="molecule type" value="Genomic_DNA"/>
</dbReference>
<feature type="signal peptide" evidence="1">
    <location>
        <begin position="1"/>
        <end position="21"/>
    </location>
</feature>
<keyword evidence="1" id="KW-0732">Signal</keyword>
<dbReference type="AlphaFoldDB" id="A0A1M5XS78"/>
<accession>A0A1M5XS78</accession>
<dbReference type="STRING" id="1123282.SAMN02745823_01973"/>
<dbReference type="RefSeq" id="WP_073078325.1">
    <property type="nucleotide sequence ID" value="NZ_FQXV01000006.1"/>
</dbReference>
<keyword evidence="3" id="KW-1185">Reference proteome</keyword>
<evidence type="ECO:0000313" key="3">
    <source>
        <dbReference type="Proteomes" id="UP000183995"/>
    </source>
</evidence>
<proteinExistence type="predicted"/>
<name>A0A1M5XS78_9FIRM</name>
<reference evidence="2 3" key="1">
    <citation type="submission" date="2016-11" db="EMBL/GenBank/DDBJ databases">
        <authorList>
            <person name="Jaros S."/>
            <person name="Januszkiewicz K."/>
            <person name="Wedrychowicz H."/>
        </authorList>
    </citation>
    <scope>NUCLEOTIDE SEQUENCE [LARGE SCALE GENOMIC DNA]</scope>
    <source>
        <strain evidence="2 3">DSM 10068</strain>
    </source>
</reference>
<evidence type="ECO:0000313" key="2">
    <source>
        <dbReference type="EMBL" id="SHI02394.1"/>
    </source>
</evidence>
<feature type="chain" id="PRO_5012838812" description="Lipoprotein" evidence="1">
    <location>
        <begin position="22"/>
        <end position="140"/>
    </location>
</feature>
<evidence type="ECO:0008006" key="4">
    <source>
        <dbReference type="Google" id="ProtNLM"/>
    </source>
</evidence>
<sequence>MKRMIAAVFFCVILLAGCADTDKVSLVSWMQNLDAEQTKVYFWSMDTQEEETGETELTPEERRKLISILSNLSEDDITWNRRLAGITPEYGFHLVAGDGDRYINQAGAPHGQTEISFEKKQWWIESSELFEFMKSFLEAS</sequence>